<evidence type="ECO:0000313" key="1">
    <source>
        <dbReference type="EMBL" id="NYF88617.1"/>
    </source>
</evidence>
<organism evidence="1 2">
    <name type="scientific">Tunturiibacter lichenicola</name>
    <dbReference type="NCBI Taxonomy" id="2051959"/>
    <lineage>
        <taxon>Bacteria</taxon>
        <taxon>Pseudomonadati</taxon>
        <taxon>Acidobacteriota</taxon>
        <taxon>Terriglobia</taxon>
        <taxon>Terriglobales</taxon>
        <taxon>Acidobacteriaceae</taxon>
        <taxon>Tunturiibacter</taxon>
    </lineage>
</organism>
<name>A0A852VB15_9BACT</name>
<dbReference type="EMBL" id="JACCCU010000001">
    <property type="protein sequence ID" value="NYF88617.1"/>
    <property type="molecule type" value="Genomic_DNA"/>
</dbReference>
<accession>A0A852VB15</accession>
<protein>
    <recommendedName>
        <fullName evidence="3">Nucleotidyl transferase AbiEii/AbiGii toxin family protein</fullName>
    </recommendedName>
</protein>
<reference evidence="1 2" key="1">
    <citation type="submission" date="2020-07" db="EMBL/GenBank/DDBJ databases">
        <title>Genomic Encyclopedia of Type Strains, Phase IV (KMG-V): Genome sequencing to study the core and pangenomes of soil and plant-associated prokaryotes.</title>
        <authorList>
            <person name="Whitman W."/>
        </authorList>
    </citation>
    <scope>NUCLEOTIDE SEQUENCE [LARGE SCALE GENOMIC DNA]</scope>
    <source>
        <strain evidence="1 2">M8UP22</strain>
    </source>
</reference>
<dbReference type="Proteomes" id="UP000564385">
    <property type="component" value="Unassembled WGS sequence"/>
</dbReference>
<evidence type="ECO:0008006" key="3">
    <source>
        <dbReference type="Google" id="ProtNLM"/>
    </source>
</evidence>
<dbReference type="AlphaFoldDB" id="A0A852VB15"/>
<gene>
    <name evidence="1" type="ORF">HDF08_000684</name>
</gene>
<evidence type="ECO:0000313" key="2">
    <source>
        <dbReference type="Proteomes" id="UP000564385"/>
    </source>
</evidence>
<sequence length="241" mass="26948">MIFGVALSEIDKARAERTIRKLAGHDISRWALTGGLATEIYIVRCGGPFELRPLHDIDFIVPSFDCIPKSLSKDFLLRHVHPGDPPGKTLLQCVDEETGVRVDVFRAYGSVMNRVHPIDGKFETVPMISMEDLTARAATLSWNLCEGQPVAPKYVRDFFRLMELSTTEAVESAWQDHRQAHRPESFETAVAEIRRALEAHRELLVSPVYSTDTKALCERCVGSEALPLAEANRILAILGYC</sequence>
<proteinExistence type="predicted"/>
<comment type="caution">
    <text evidence="1">The sequence shown here is derived from an EMBL/GenBank/DDBJ whole genome shotgun (WGS) entry which is preliminary data.</text>
</comment>